<dbReference type="STRING" id="48699.ENSPLAP00000017786"/>
<dbReference type="Gene3D" id="1.25.40.10">
    <property type="entry name" value="Tetratricopeptide repeat domain"/>
    <property type="match status" value="2"/>
</dbReference>
<accession>A0A3B3UYN1</accession>
<dbReference type="Pfam" id="PF07719">
    <property type="entry name" value="TPR_2"/>
    <property type="match status" value="1"/>
</dbReference>
<dbReference type="Pfam" id="PF19440">
    <property type="entry name" value="TTC7_N"/>
    <property type="match status" value="1"/>
</dbReference>
<dbReference type="PANTHER" id="PTHR23083">
    <property type="entry name" value="TETRATRICOPEPTIDE REPEAT PROTEIN, TPR"/>
    <property type="match status" value="1"/>
</dbReference>
<dbReference type="GO" id="GO:0005886">
    <property type="term" value="C:plasma membrane"/>
    <property type="evidence" value="ECO:0007669"/>
    <property type="project" value="UniProtKB-SubCell"/>
</dbReference>
<keyword evidence="6" id="KW-0677">Repeat</keyword>
<dbReference type="PROSITE" id="PS50005">
    <property type="entry name" value="TPR"/>
    <property type="match status" value="3"/>
</dbReference>
<keyword evidence="8" id="KW-0472">Membrane</keyword>
<evidence type="ECO:0000256" key="2">
    <source>
        <dbReference type="ARBA" id="ARBA00004514"/>
    </source>
</evidence>
<dbReference type="GO" id="GO:0072659">
    <property type="term" value="P:protein localization to plasma membrane"/>
    <property type="evidence" value="ECO:0007669"/>
    <property type="project" value="TreeGrafter"/>
</dbReference>
<evidence type="ECO:0000256" key="5">
    <source>
        <dbReference type="ARBA" id="ARBA00022553"/>
    </source>
</evidence>
<evidence type="ECO:0000256" key="7">
    <source>
        <dbReference type="ARBA" id="ARBA00022803"/>
    </source>
</evidence>
<dbReference type="FunFam" id="1.25.40.10:FF:000035">
    <property type="entry name" value="Tetratricopeptide repeat domain 7B"/>
    <property type="match status" value="1"/>
</dbReference>
<feature type="domain" description="Tetratricopeptide repeat protein 7 N-terminal" evidence="14">
    <location>
        <begin position="36"/>
        <end position="432"/>
    </location>
</feature>
<organism evidence="15 16">
    <name type="scientific">Poecilia latipinna</name>
    <name type="common">sailfin molly</name>
    <dbReference type="NCBI Taxonomy" id="48699"/>
    <lineage>
        <taxon>Eukaryota</taxon>
        <taxon>Metazoa</taxon>
        <taxon>Chordata</taxon>
        <taxon>Craniata</taxon>
        <taxon>Vertebrata</taxon>
        <taxon>Euteleostomi</taxon>
        <taxon>Actinopterygii</taxon>
        <taxon>Neopterygii</taxon>
        <taxon>Teleostei</taxon>
        <taxon>Neoteleostei</taxon>
        <taxon>Acanthomorphata</taxon>
        <taxon>Ovalentaria</taxon>
        <taxon>Atherinomorphae</taxon>
        <taxon>Cyprinodontiformes</taxon>
        <taxon>Poeciliidae</taxon>
        <taxon>Poeciliinae</taxon>
        <taxon>Poecilia</taxon>
    </lineage>
</organism>
<comment type="subunit">
    <text evidence="10">Component of a phosphatidylinositol 4-kinase (PI4K) complex, composed of PI4KA, EFR3 (EFR3A or EFR3B), TTC7 (TTC7A or TTC7B) and HYCC (HYCC1 or HYCC2). Interacts with PI4KA, interaction is direct. Interacts with EFR3 (EFR3A or EFR3B), interaction is direct. Interacts with HYCC (HYCC1 or HYCC2), interaction is direct. Association with the PI4K complex is strongly reduced by TMEM150A.</text>
</comment>
<dbReference type="Pfam" id="PF13181">
    <property type="entry name" value="TPR_8"/>
    <property type="match status" value="2"/>
</dbReference>
<evidence type="ECO:0000313" key="15">
    <source>
        <dbReference type="Ensembl" id="ENSPLAP00000017786.1"/>
    </source>
</evidence>
<dbReference type="PANTHER" id="PTHR23083:SF365">
    <property type="entry name" value="TETRATRICOPEPTIDE REPEAT PROTEIN 7B"/>
    <property type="match status" value="1"/>
</dbReference>
<name>A0A3B3UYN1_9TELE</name>
<keyword evidence="3" id="KW-1003">Cell membrane</keyword>
<evidence type="ECO:0000256" key="4">
    <source>
        <dbReference type="ARBA" id="ARBA00022490"/>
    </source>
</evidence>
<feature type="compositionally biased region" description="Low complexity" evidence="13">
    <location>
        <begin position="194"/>
        <end position="210"/>
    </location>
</feature>
<dbReference type="SMART" id="SM00028">
    <property type="entry name" value="TPR"/>
    <property type="match status" value="7"/>
</dbReference>
<feature type="repeat" description="TPR" evidence="12">
    <location>
        <begin position="776"/>
        <end position="809"/>
    </location>
</feature>
<evidence type="ECO:0000256" key="1">
    <source>
        <dbReference type="ARBA" id="ARBA00004236"/>
    </source>
</evidence>
<feature type="repeat" description="TPR" evidence="12">
    <location>
        <begin position="844"/>
        <end position="877"/>
    </location>
</feature>
<dbReference type="InterPro" id="IPR019734">
    <property type="entry name" value="TPR_rpt"/>
</dbReference>
<keyword evidence="5" id="KW-0597">Phosphoprotein</keyword>
<evidence type="ECO:0000259" key="14">
    <source>
        <dbReference type="Pfam" id="PF19440"/>
    </source>
</evidence>
<dbReference type="Proteomes" id="UP000261500">
    <property type="component" value="Unplaced"/>
</dbReference>
<dbReference type="AlphaFoldDB" id="A0A3B3UYN1"/>
<evidence type="ECO:0000256" key="6">
    <source>
        <dbReference type="ARBA" id="ARBA00022737"/>
    </source>
</evidence>
<comment type="function">
    <text evidence="9">Component of a complex required to localize phosphatidylinositol 4-kinase (PI4K) to the plasma membrane. The complex acts as a regulator of phosphatidylinositol 4-phosphate (PtdIns(4)P) synthesis. In the complex, plays a central role in bridging PI4KA to EFR3B and HYCC1, via direct interactions.</text>
</comment>
<proteinExistence type="predicted"/>
<dbReference type="SUPFAM" id="SSF48452">
    <property type="entry name" value="TPR-like"/>
    <property type="match status" value="2"/>
</dbReference>
<evidence type="ECO:0000256" key="11">
    <source>
        <dbReference type="ARBA" id="ARBA00073839"/>
    </source>
</evidence>
<dbReference type="Pfam" id="PF12895">
    <property type="entry name" value="ANAPC3"/>
    <property type="match status" value="1"/>
</dbReference>
<reference evidence="15" key="1">
    <citation type="submission" date="2025-08" db="UniProtKB">
        <authorList>
            <consortium name="Ensembl"/>
        </authorList>
    </citation>
    <scope>IDENTIFICATION</scope>
</reference>
<dbReference type="GO" id="GO:0046854">
    <property type="term" value="P:phosphatidylinositol phosphate biosynthetic process"/>
    <property type="evidence" value="ECO:0007669"/>
    <property type="project" value="TreeGrafter"/>
</dbReference>
<feature type="region of interest" description="Disordered" evidence="13">
    <location>
        <begin position="193"/>
        <end position="214"/>
    </location>
</feature>
<dbReference type="FunFam" id="1.25.40.10:FF:000030">
    <property type="entry name" value="Tetratricopeptide repeat domain 7B"/>
    <property type="match status" value="1"/>
</dbReference>
<dbReference type="InterPro" id="IPR045819">
    <property type="entry name" value="TTC7_N"/>
</dbReference>
<dbReference type="InterPro" id="IPR051722">
    <property type="entry name" value="Endocytosis_PI4K-reg_protein"/>
</dbReference>
<comment type="subcellular location">
    <subcellularLocation>
        <location evidence="1">Cell membrane</location>
    </subcellularLocation>
    <subcellularLocation>
        <location evidence="2">Cytoplasm</location>
        <location evidence="2">Cytosol</location>
    </subcellularLocation>
</comment>
<keyword evidence="4" id="KW-0963">Cytoplasm</keyword>
<dbReference type="GO" id="GO:0005829">
    <property type="term" value="C:cytosol"/>
    <property type="evidence" value="ECO:0007669"/>
    <property type="project" value="UniProtKB-SubCell"/>
</dbReference>
<dbReference type="Ensembl" id="ENSPLAT00000027132.1">
    <property type="protein sequence ID" value="ENSPLAP00000017786.1"/>
    <property type="gene ID" value="ENSPLAG00000022318.1"/>
</dbReference>
<sequence>MLCLSVNLTVVPAGERERGPVVVFLTESSLPPQSRNMTARKSGSRLETEIERCRSEGQWDKIPELVRQLPAKLISNDDLGELLLGESKLQTYLKENPIKQGSSPRGTRATLVEVRKHLTAALDRRNLKADYLQEASLLMAKICYIEGEYSNALDHYSQVNLDDLQLAGAPVYRLSMIAEAYATKGLCLEQIPDSSPSLSNSGSPSTNRSPTPREQEIITCYEKSGDIALLYLQEAEKALSAGIQNRSPKPGPATQDLELGYFLETGLQRAHVIHFKNGNLTRGVGRFREILRAVETRTTQNLRMTIARQLAEILLRGMCEQSYWSPLEDPPTVSPLDNPTQQGHTYRKNYTLSRPPRVYSGENLFCPQENTEEALLLLLISESMANRDAVLSRIPEHNNDRIISLQSASVVYDLLTIALGRRGQYEMLSECLERAMKFAFEEFHLWYQLALSLMAAGKSARAVKVLKECIRLKPDDPTIPLLAVKLCIGPLHWLDEGEKFAKMVIDMGEKAAEFKAKGHLAVGLVYSLKATDASLRSTQEDYQRKALSAFQRAQSMSPTDHLAAFYLALQLAVSRQIPEALGYVRQALQLQGDDVHSLHLLALLLSAQKHYHDALNIIEMALSEYPENFNLLYTKVKLEAMCRGPEEALLTCKHMLQIWKSFYNLTNPSDSGRGSSLLDRAIPDRRQLNAMTLPDFSDPDAGSVHATSIAASRVEQALSEVASSLQSSAPKHGPPHPWLTLAQIWLHAAEVYIGMSKPAEATACTQEAANLSPTSHNMMYMRGQIAELRGNIDEAKRWYEEALSINPTHVKTMQRLGLILHQLQRYSLSEKVLRDAVQVNSTSHDVWNSLGEVLQAQGNAAAATECFLTALELEASSPILPFTIIPRAL</sequence>
<evidence type="ECO:0000256" key="8">
    <source>
        <dbReference type="ARBA" id="ARBA00023136"/>
    </source>
</evidence>
<keyword evidence="7 12" id="KW-0802">TPR repeat</keyword>
<reference evidence="15" key="2">
    <citation type="submission" date="2025-09" db="UniProtKB">
        <authorList>
            <consortium name="Ensembl"/>
        </authorList>
    </citation>
    <scope>IDENTIFICATION</scope>
</reference>
<evidence type="ECO:0000256" key="12">
    <source>
        <dbReference type="PROSITE-ProRule" id="PRU00339"/>
    </source>
</evidence>
<dbReference type="GeneTree" id="ENSGT00940000158474"/>
<evidence type="ECO:0000313" key="16">
    <source>
        <dbReference type="Proteomes" id="UP000261500"/>
    </source>
</evidence>
<evidence type="ECO:0000256" key="3">
    <source>
        <dbReference type="ARBA" id="ARBA00022475"/>
    </source>
</evidence>
<protein>
    <recommendedName>
        <fullName evidence="11">Tetratricopeptide repeat protein 7B</fullName>
    </recommendedName>
</protein>
<evidence type="ECO:0000256" key="13">
    <source>
        <dbReference type="SAM" id="MobiDB-lite"/>
    </source>
</evidence>
<dbReference type="InterPro" id="IPR011990">
    <property type="entry name" value="TPR-like_helical_dom_sf"/>
</dbReference>
<feature type="repeat" description="TPR" evidence="12">
    <location>
        <begin position="443"/>
        <end position="476"/>
    </location>
</feature>
<evidence type="ECO:0000256" key="10">
    <source>
        <dbReference type="ARBA" id="ARBA00062872"/>
    </source>
</evidence>
<evidence type="ECO:0000256" key="9">
    <source>
        <dbReference type="ARBA" id="ARBA00054379"/>
    </source>
</evidence>
<dbReference type="InterPro" id="IPR013105">
    <property type="entry name" value="TPR_2"/>
</dbReference>
<keyword evidence="16" id="KW-1185">Reference proteome</keyword>